<evidence type="ECO:0008006" key="3">
    <source>
        <dbReference type="Google" id="ProtNLM"/>
    </source>
</evidence>
<dbReference type="EMBL" id="LRBV02000012">
    <property type="status" value="NOT_ANNOTATED_CDS"/>
    <property type="molecule type" value="Genomic_DNA"/>
</dbReference>
<dbReference type="Gramene" id="QL12p015597:mrna">
    <property type="protein sequence ID" value="QL12p015597:mrna:CDS:1"/>
    <property type="gene ID" value="QL12p015597"/>
</dbReference>
<name>A0A7N2N1Z7_QUELO</name>
<sequence>MQNQLELFAFTVWGIWTQRNRTRVQQPGCSLQHLVQESKGRLAEFLDISSLPQPRPPLPRAQWKPPPTGLVKINFDGAVFSNVNKSRVDVVARDCNGLILASTSQ</sequence>
<organism evidence="1 2">
    <name type="scientific">Quercus lobata</name>
    <name type="common">Valley oak</name>
    <dbReference type="NCBI Taxonomy" id="97700"/>
    <lineage>
        <taxon>Eukaryota</taxon>
        <taxon>Viridiplantae</taxon>
        <taxon>Streptophyta</taxon>
        <taxon>Embryophyta</taxon>
        <taxon>Tracheophyta</taxon>
        <taxon>Spermatophyta</taxon>
        <taxon>Magnoliopsida</taxon>
        <taxon>eudicotyledons</taxon>
        <taxon>Gunneridae</taxon>
        <taxon>Pentapetalae</taxon>
        <taxon>rosids</taxon>
        <taxon>fabids</taxon>
        <taxon>Fagales</taxon>
        <taxon>Fagaceae</taxon>
        <taxon>Quercus</taxon>
    </lineage>
</organism>
<dbReference type="AlphaFoldDB" id="A0A7N2N1Z7"/>
<dbReference type="InParanoid" id="A0A7N2N1Z7"/>
<keyword evidence="2" id="KW-1185">Reference proteome</keyword>
<proteinExistence type="predicted"/>
<dbReference type="PANTHER" id="PTHR47074">
    <property type="entry name" value="BNAC02G40300D PROTEIN"/>
    <property type="match status" value="1"/>
</dbReference>
<dbReference type="PANTHER" id="PTHR47074:SF48">
    <property type="entry name" value="POLYNUCLEOTIDYL TRANSFERASE, RIBONUCLEASE H-LIKE SUPERFAMILY PROTEIN"/>
    <property type="match status" value="1"/>
</dbReference>
<accession>A0A7N2N1Z7</accession>
<dbReference type="EnsemblPlants" id="QL12p015597:mrna">
    <property type="protein sequence ID" value="QL12p015597:mrna:CDS:1"/>
    <property type="gene ID" value="QL12p015597"/>
</dbReference>
<protein>
    <recommendedName>
        <fullName evidence="3">RNase H type-1 domain-containing protein</fullName>
    </recommendedName>
</protein>
<dbReference type="Proteomes" id="UP000594261">
    <property type="component" value="Chromosome 12"/>
</dbReference>
<dbReference type="InterPro" id="IPR052929">
    <property type="entry name" value="RNase_H-like_EbsB-rel"/>
</dbReference>
<evidence type="ECO:0000313" key="2">
    <source>
        <dbReference type="Proteomes" id="UP000594261"/>
    </source>
</evidence>
<evidence type="ECO:0000313" key="1">
    <source>
        <dbReference type="EnsemblPlants" id="QL12p015597:mrna:CDS:1"/>
    </source>
</evidence>
<reference evidence="1 2" key="1">
    <citation type="journal article" date="2016" name="G3 (Bethesda)">
        <title>First Draft Assembly and Annotation of the Genome of a California Endemic Oak Quercus lobata Nee (Fagaceae).</title>
        <authorList>
            <person name="Sork V.L."/>
            <person name="Fitz-Gibbon S.T."/>
            <person name="Puiu D."/>
            <person name="Crepeau M."/>
            <person name="Gugger P.F."/>
            <person name="Sherman R."/>
            <person name="Stevens K."/>
            <person name="Langley C.H."/>
            <person name="Pellegrini M."/>
            <person name="Salzberg S.L."/>
        </authorList>
    </citation>
    <scope>NUCLEOTIDE SEQUENCE [LARGE SCALE GENOMIC DNA]</scope>
    <source>
        <strain evidence="1 2">cv. SW786</strain>
    </source>
</reference>
<reference evidence="1" key="2">
    <citation type="submission" date="2021-01" db="UniProtKB">
        <authorList>
            <consortium name="EnsemblPlants"/>
        </authorList>
    </citation>
    <scope>IDENTIFICATION</scope>
</reference>